<dbReference type="AlphaFoldDB" id="H0EC13"/>
<reference evidence="1 2" key="1">
    <citation type="journal article" date="2013" name="Biodegradation">
        <title>Quantitative proteomic analysis of ibuprofen-degrading Patulibacter sp. strain I11.</title>
        <authorList>
            <person name="Almeida B."/>
            <person name="Kjeldal H."/>
            <person name="Lolas I."/>
            <person name="Knudsen A.D."/>
            <person name="Carvalho G."/>
            <person name="Nielsen K.L."/>
            <person name="Barreto Crespo M.T."/>
            <person name="Stensballe A."/>
            <person name="Nielsen J.L."/>
        </authorList>
    </citation>
    <scope>NUCLEOTIDE SEQUENCE [LARGE SCALE GENOMIC DNA]</scope>
    <source>
        <strain evidence="1 2">I11</strain>
    </source>
</reference>
<accession>H0EC13</accession>
<comment type="caution">
    <text evidence="1">The sequence shown here is derived from an EMBL/GenBank/DDBJ whole genome shotgun (WGS) entry which is preliminary data.</text>
</comment>
<gene>
    <name evidence="1" type="ORF">PAI11_43980</name>
</gene>
<sequence>MVGQLLVVIGRGGSPGRPEAARRLLELLEPESLETVLRLVAASGEPTPETLVVLRDAWEAYRHDRGRSWN</sequence>
<evidence type="ECO:0000313" key="2">
    <source>
        <dbReference type="Proteomes" id="UP000005143"/>
    </source>
</evidence>
<dbReference type="EMBL" id="AGUD01000326">
    <property type="protein sequence ID" value="EHN08796.1"/>
    <property type="molecule type" value="Genomic_DNA"/>
</dbReference>
<organism evidence="1 2">
    <name type="scientific">Patulibacter medicamentivorans</name>
    <dbReference type="NCBI Taxonomy" id="1097667"/>
    <lineage>
        <taxon>Bacteria</taxon>
        <taxon>Bacillati</taxon>
        <taxon>Actinomycetota</taxon>
        <taxon>Thermoleophilia</taxon>
        <taxon>Solirubrobacterales</taxon>
        <taxon>Patulibacteraceae</taxon>
        <taxon>Patulibacter</taxon>
    </lineage>
</organism>
<evidence type="ECO:0000313" key="1">
    <source>
        <dbReference type="EMBL" id="EHN08796.1"/>
    </source>
</evidence>
<keyword evidence="2" id="KW-1185">Reference proteome</keyword>
<protein>
    <submittedName>
        <fullName evidence="1">Uncharacterized protein</fullName>
    </submittedName>
</protein>
<proteinExistence type="predicted"/>
<name>H0EC13_9ACTN</name>
<dbReference type="Proteomes" id="UP000005143">
    <property type="component" value="Unassembled WGS sequence"/>
</dbReference>